<name>A0A392U7D1_9FABA</name>
<proteinExistence type="predicted"/>
<dbReference type="Proteomes" id="UP000265520">
    <property type="component" value="Unassembled WGS sequence"/>
</dbReference>
<reference evidence="1 2" key="1">
    <citation type="journal article" date="2018" name="Front. Plant Sci.">
        <title>Red Clover (Trifolium pratense) and Zigzag Clover (T. medium) - A Picture of Genomic Similarities and Differences.</title>
        <authorList>
            <person name="Dluhosova J."/>
            <person name="Istvanek J."/>
            <person name="Nedelnik J."/>
            <person name="Repkova J."/>
        </authorList>
    </citation>
    <scope>NUCLEOTIDE SEQUENCE [LARGE SCALE GENOMIC DNA]</scope>
    <source>
        <strain evidence="2">cv. 10/8</strain>
        <tissue evidence="1">Leaf</tissue>
    </source>
</reference>
<accession>A0A392U7D1</accession>
<keyword evidence="2" id="KW-1185">Reference proteome</keyword>
<dbReference type="EMBL" id="LXQA010753230">
    <property type="protein sequence ID" value="MCI69292.1"/>
    <property type="molecule type" value="Genomic_DNA"/>
</dbReference>
<comment type="caution">
    <text evidence="1">The sequence shown here is derived from an EMBL/GenBank/DDBJ whole genome shotgun (WGS) entry which is preliminary data.</text>
</comment>
<evidence type="ECO:0000313" key="2">
    <source>
        <dbReference type="Proteomes" id="UP000265520"/>
    </source>
</evidence>
<feature type="non-terminal residue" evidence="1">
    <location>
        <position position="56"/>
    </location>
</feature>
<sequence length="56" mass="6353">MTRKEKGKTVGSPMETKARRVVRVMEEGRRVVAIALSAVKWDIDSLSAQRRKINVL</sequence>
<dbReference type="AlphaFoldDB" id="A0A392U7D1"/>
<protein>
    <submittedName>
        <fullName evidence="1">Uncharacterized protein</fullName>
    </submittedName>
</protein>
<organism evidence="1 2">
    <name type="scientific">Trifolium medium</name>
    <dbReference type="NCBI Taxonomy" id="97028"/>
    <lineage>
        <taxon>Eukaryota</taxon>
        <taxon>Viridiplantae</taxon>
        <taxon>Streptophyta</taxon>
        <taxon>Embryophyta</taxon>
        <taxon>Tracheophyta</taxon>
        <taxon>Spermatophyta</taxon>
        <taxon>Magnoliopsida</taxon>
        <taxon>eudicotyledons</taxon>
        <taxon>Gunneridae</taxon>
        <taxon>Pentapetalae</taxon>
        <taxon>rosids</taxon>
        <taxon>fabids</taxon>
        <taxon>Fabales</taxon>
        <taxon>Fabaceae</taxon>
        <taxon>Papilionoideae</taxon>
        <taxon>50 kb inversion clade</taxon>
        <taxon>NPAAA clade</taxon>
        <taxon>Hologalegina</taxon>
        <taxon>IRL clade</taxon>
        <taxon>Trifolieae</taxon>
        <taxon>Trifolium</taxon>
    </lineage>
</organism>
<evidence type="ECO:0000313" key="1">
    <source>
        <dbReference type="EMBL" id="MCI69292.1"/>
    </source>
</evidence>